<dbReference type="PANTHER" id="PTHR21310">
    <property type="entry name" value="AMINOGLYCOSIDE PHOSPHOTRANSFERASE-RELATED-RELATED"/>
    <property type="match status" value="1"/>
</dbReference>
<dbReference type="Gene3D" id="3.90.1200.10">
    <property type="match status" value="1"/>
</dbReference>
<feature type="domain" description="Aminoglycoside phosphotransferase" evidence="2">
    <location>
        <begin position="30"/>
        <end position="252"/>
    </location>
</feature>
<dbReference type="InterPro" id="IPR002575">
    <property type="entry name" value="Aminoglycoside_PTrfase"/>
</dbReference>
<evidence type="ECO:0000313" key="3">
    <source>
        <dbReference type="EMBL" id="MBB4070743.1"/>
    </source>
</evidence>
<dbReference type="GO" id="GO:0016301">
    <property type="term" value="F:kinase activity"/>
    <property type="evidence" value="ECO:0007669"/>
    <property type="project" value="UniProtKB-KW"/>
</dbReference>
<protein>
    <submittedName>
        <fullName evidence="3">Aminoglycoside phosphotransferase (APT) family kinase protein</fullName>
    </submittedName>
</protein>
<dbReference type="InterPro" id="IPR011009">
    <property type="entry name" value="Kinase-like_dom_sf"/>
</dbReference>
<gene>
    <name evidence="3" type="ORF">F5897_000019</name>
</gene>
<dbReference type="EMBL" id="JACIFD010000001">
    <property type="protein sequence ID" value="MBB4070743.1"/>
    <property type="molecule type" value="Genomic_DNA"/>
</dbReference>
<dbReference type="RefSeq" id="WP_183304057.1">
    <property type="nucleotide sequence ID" value="NZ_JACIFD010000001.1"/>
</dbReference>
<dbReference type="Proteomes" id="UP000571183">
    <property type="component" value="Unassembled WGS sequence"/>
</dbReference>
<evidence type="ECO:0000259" key="2">
    <source>
        <dbReference type="Pfam" id="PF01636"/>
    </source>
</evidence>
<accession>A0A840DGB2</accession>
<feature type="region of interest" description="Disordered" evidence="1">
    <location>
        <begin position="352"/>
        <end position="377"/>
    </location>
</feature>
<proteinExistence type="predicted"/>
<comment type="caution">
    <text evidence="3">The sequence shown here is derived from an EMBL/GenBank/DDBJ whole genome shotgun (WGS) entry which is preliminary data.</text>
</comment>
<keyword evidence="4" id="KW-1185">Reference proteome</keyword>
<dbReference type="SUPFAM" id="SSF56112">
    <property type="entry name" value="Protein kinase-like (PK-like)"/>
    <property type="match status" value="1"/>
</dbReference>
<reference evidence="3" key="1">
    <citation type="submission" date="2020-08" db="EMBL/GenBank/DDBJ databases">
        <title>Sequencing the genomes of 1000 actinobacteria strains.</title>
        <authorList>
            <person name="Klenk H.-P."/>
        </authorList>
    </citation>
    <scope>NUCLEOTIDE SEQUENCE [LARGE SCALE GENOMIC DNA]</scope>
    <source>
        <strain evidence="3">DSM 27064</strain>
    </source>
</reference>
<keyword evidence="3" id="KW-0418">Kinase</keyword>
<name>A0A840DGB2_9MICO</name>
<evidence type="ECO:0000313" key="4">
    <source>
        <dbReference type="Proteomes" id="UP000571183"/>
    </source>
</evidence>
<dbReference type="Pfam" id="PF01636">
    <property type="entry name" value="APH"/>
    <property type="match status" value="1"/>
</dbReference>
<keyword evidence="3" id="KW-0808">Transferase</keyword>
<dbReference type="InterPro" id="IPR051678">
    <property type="entry name" value="AGP_Transferase"/>
</dbReference>
<evidence type="ECO:0000256" key="1">
    <source>
        <dbReference type="SAM" id="MobiDB-lite"/>
    </source>
</evidence>
<dbReference type="AlphaFoldDB" id="A0A840DGB2"/>
<organism evidence="3 4">
    <name type="scientific">Canibacter oris</name>
    <dbReference type="NCBI Taxonomy" id="1365628"/>
    <lineage>
        <taxon>Bacteria</taxon>
        <taxon>Bacillati</taxon>
        <taxon>Actinomycetota</taxon>
        <taxon>Actinomycetes</taxon>
        <taxon>Micrococcales</taxon>
        <taxon>Microbacteriaceae</taxon>
        <taxon>Canibacter</taxon>
    </lineage>
</organism>
<dbReference type="PANTHER" id="PTHR21310:SF15">
    <property type="entry name" value="AMINOGLYCOSIDE PHOSPHOTRANSFERASE DOMAIN-CONTAINING PROTEIN"/>
    <property type="match status" value="1"/>
</dbReference>
<sequence length="377" mass="40785">MASIPLTFAALATSAVPNLYPLSARKHSLAGDANFTAAVVSCDSGDVIVRVPSHDAAAAQQAAENIALSALTAGARSQLPFLVPTVLGITRAGEWPATVATFLPGEKFNTADLRPDAILLASLAGALEALHQLPSSLLSRVGLPVRSAEMCRVEAARLVTKAWQTKRLPVAIKERWEQVLREVTLWDFQPVTIHGDVTADSFLVDADSVTAMLGFAELSVGDPAIDFAWLCAAPAGVLHEVLIRYAESTSQDLQKLLYRAHFYHELELAKWLLHGVETHDPEIIADAENLLDMLVDRAVVPILPPAAAPLSEWEVQHLLDATEHVKPQATHLNDTQQLQLLDDERVFNSDTDFIDPVPAAHADTAEPRESNSAPRQD</sequence>